<dbReference type="EMBL" id="CAJPDT010000139">
    <property type="protein sequence ID" value="CAF9940995.1"/>
    <property type="molecule type" value="Genomic_DNA"/>
</dbReference>
<sequence>MPSTTPIINKQGFINQMSLIPPIKTRKSKHSKKVMIHQPASSLPPDDFVLFPQDVVKEKHSSVRHAISRNTTAPKGATRLSSPMPLHHVIEPKAASPSERDARRPSPSFCLEHMSTVNCTFDCANAKLLAHVKMPPKAPSPPRLPTPDLSELEEDDIWSCCGSSWSSLGTESSRCTRGADSMWDEMEEKLTKAKTRQIRSSTDSRKAALKKDR</sequence>
<evidence type="ECO:0000313" key="2">
    <source>
        <dbReference type="EMBL" id="CAF9940995.1"/>
    </source>
</evidence>
<comment type="caution">
    <text evidence="2">The sequence shown here is derived from an EMBL/GenBank/DDBJ whole genome shotgun (WGS) entry which is preliminary data.</text>
</comment>
<accession>A0A8H3J5F5</accession>
<proteinExistence type="predicted"/>
<dbReference type="Proteomes" id="UP000664534">
    <property type="component" value="Unassembled WGS sequence"/>
</dbReference>
<organism evidence="2 3">
    <name type="scientific">Imshaugia aleurites</name>
    <dbReference type="NCBI Taxonomy" id="172621"/>
    <lineage>
        <taxon>Eukaryota</taxon>
        <taxon>Fungi</taxon>
        <taxon>Dikarya</taxon>
        <taxon>Ascomycota</taxon>
        <taxon>Pezizomycotina</taxon>
        <taxon>Lecanoromycetes</taxon>
        <taxon>OSLEUM clade</taxon>
        <taxon>Lecanoromycetidae</taxon>
        <taxon>Lecanorales</taxon>
        <taxon>Lecanorineae</taxon>
        <taxon>Parmeliaceae</taxon>
        <taxon>Imshaugia</taxon>
    </lineage>
</organism>
<feature type="region of interest" description="Disordered" evidence="1">
    <location>
        <begin position="188"/>
        <end position="213"/>
    </location>
</feature>
<evidence type="ECO:0000256" key="1">
    <source>
        <dbReference type="SAM" id="MobiDB-lite"/>
    </source>
</evidence>
<feature type="compositionally biased region" description="Basic and acidic residues" evidence="1">
    <location>
        <begin position="202"/>
        <end position="213"/>
    </location>
</feature>
<dbReference type="OrthoDB" id="5381527at2759"/>
<name>A0A8H3J5F5_9LECA</name>
<keyword evidence="3" id="KW-1185">Reference proteome</keyword>
<evidence type="ECO:0000313" key="3">
    <source>
        <dbReference type="Proteomes" id="UP000664534"/>
    </source>
</evidence>
<reference evidence="2" key="1">
    <citation type="submission" date="2021-03" db="EMBL/GenBank/DDBJ databases">
        <authorList>
            <person name="Tagirdzhanova G."/>
        </authorList>
    </citation>
    <scope>NUCLEOTIDE SEQUENCE</scope>
</reference>
<dbReference type="AlphaFoldDB" id="A0A8H3J5F5"/>
<gene>
    <name evidence="2" type="ORF">IMSHALPRED_002245</name>
</gene>
<protein>
    <submittedName>
        <fullName evidence="2">Uncharacterized protein</fullName>
    </submittedName>
</protein>